<evidence type="ECO:0000313" key="2">
    <source>
        <dbReference type="EMBL" id="ADW07709.1"/>
    </source>
</evidence>
<reference evidence="2 3" key="1">
    <citation type="submission" date="2011-01" db="EMBL/GenBank/DDBJ databases">
        <title>Complete sequence of chromosome of Streptomyces flavogriseus ATCC 33331.</title>
        <authorList>
            <consortium name="US DOE Joint Genome Institute"/>
            <person name="Lucas S."/>
            <person name="Copeland A."/>
            <person name="Lapidus A."/>
            <person name="Cheng J.-F."/>
            <person name="Goodwin L."/>
            <person name="Pitluck S."/>
            <person name="Davenport K."/>
            <person name="Detter J.C."/>
            <person name="Han C."/>
            <person name="Tapia R."/>
            <person name="Land M."/>
            <person name="Hauser L."/>
            <person name="Kyrpides N."/>
            <person name="Ivanova N."/>
            <person name="Ovchinnikova G."/>
            <person name="Pagani I."/>
            <person name="Brumm P."/>
            <person name="Mead D."/>
            <person name="Woyke T."/>
        </authorList>
    </citation>
    <scope>NUCLEOTIDE SEQUENCE [LARGE SCALE GENOMIC DNA]</scope>
    <source>
        <strain evidence="3">ATCC 33331 / IAF-45CD</strain>
    </source>
</reference>
<evidence type="ECO:0000313" key="3">
    <source>
        <dbReference type="Proteomes" id="UP000002066"/>
    </source>
</evidence>
<dbReference type="PROSITE" id="PS50927">
    <property type="entry name" value="BULB_LECTIN"/>
    <property type="match status" value="1"/>
</dbReference>
<dbReference type="InterPro" id="IPR053832">
    <property type="entry name" value="DUF6924"/>
</dbReference>
<dbReference type="Gene3D" id="2.90.10.10">
    <property type="entry name" value="Bulb-type lectin domain"/>
    <property type="match status" value="1"/>
</dbReference>
<name>A0A8D4BDM8_STRFA</name>
<dbReference type="SMART" id="SM00108">
    <property type="entry name" value="B_lectin"/>
    <property type="match status" value="1"/>
</dbReference>
<dbReference type="EMBL" id="CP002475">
    <property type="protein sequence ID" value="ADW07709.1"/>
    <property type="molecule type" value="Genomic_DNA"/>
</dbReference>
<organism evidence="2 3">
    <name type="scientific">Streptomyces pratensis (strain ATCC 33331 / IAF-45CD)</name>
    <dbReference type="NCBI Taxonomy" id="591167"/>
    <lineage>
        <taxon>Bacteria</taxon>
        <taxon>Bacillati</taxon>
        <taxon>Actinomycetota</taxon>
        <taxon>Actinomycetes</taxon>
        <taxon>Kitasatosporales</taxon>
        <taxon>Streptomycetaceae</taxon>
        <taxon>Streptomyces</taxon>
    </lineage>
</organism>
<sequence>MRELPMFERLYPDVQLASPSERFVLRCDSEGVAVVTDTDCGQVVWRAGAAGQLLLGHGYEVVVEGGEDGDTVWRSGFAAPSAQYLVLTDAGELELLDRSHVRLGNIRTGLTRPVPLGDAAPAAAINRDTYLVREGKVRRTVARGQDGWLRVCAYGKGGGMSYALTRPLVDWFEQEDTVLTWRRHLAGGSKSKALMLCLVDSAGTVLWHEGTQRPHGPVPPGKPYAYGGPALEVGGRLRNQSLTSPAGTHTLAHQGNGDLTLYCHTERRAVWSTGTGWVDGGWAELSEDGVLSVRNTHGVPVWSSGPSGSGARRLVVGDDGRAELRDVDGRSVWSTGTHTACHGPTADAPQGAVLRRGQTLGRHSLTSPDGSTVLGHWDERRLVLFGADQTWLWYVHLGEAAEPGLRLDEDGMLRVLGDERPPLGGPADELRVEEGGVVLCRADGTVVWRDGEAVAEPAAAPNPPARGGLVESLPDVDETLLIRTDFSDPTAWQALLTTVMTPNQDGFLANVHPVDDPAYRDLTTEQILSAAHELDTELLIVADKTALTTPEMPLLVLPLFDGVDEDDEREEGESGQEHSPLRVVATELWSVENNLSLANMDWEDFENVADNGVFRGF</sequence>
<evidence type="ECO:0000259" key="1">
    <source>
        <dbReference type="PROSITE" id="PS50927"/>
    </source>
</evidence>
<dbReference type="Gene3D" id="2.90.10.30">
    <property type="match status" value="1"/>
</dbReference>
<dbReference type="Proteomes" id="UP000002066">
    <property type="component" value="Chromosome"/>
</dbReference>
<gene>
    <name evidence="2" type="ordered locus">Sfla_6348</name>
</gene>
<dbReference type="SUPFAM" id="SSF51110">
    <property type="entry name" value="alpha-D-mannose-specific plant lectins"/>
    <property type="match status" value="1"/>
</dbReference>
<dbReference type="InterPro" id="IPR001480">
    <property type="entry name" value="Bulb-type_lectin_dom"/>
</dbReference>
<dbReference type="OrthoDB" id="7854965at2"/>
<proteinExistence type="predicted"/>
<dbReference type="KEGG" id="sfa:Sfla_6348"/>
<accession>A0A8D4BDM8</accession>
<dbReference type="InterPro" id="IPR036426">
    <property type="entry name" value="Bulb-type_lectin_dom_sf"/>
</dbReference>
<feature type="domain" description="Bulb-type lectin" evidence="1">
    <location>
        <begin position="227"/>
        <end position="337"/>
    </location>
</feature>
<protein>
    <submittedName>
        <fullName evidence="2">Curculin domain protein (Mannose-binding) lectin</fullName>
    </submittedName>
</protein>
<dbReference type="AlphaFoldDB" id="A0A8D4BDM8"/>
<dbReference type="Pfam" id="PF21962">
    <property type="entry name" value="DUF6924"/>
    <property type="match status" value="1"/>
</dbReference>